<feature type="domain" description="Carbohydrate kinase PfkB" evidence="3">
    <location>
        <begin position="1"/>
        <end position="283"/>
    </location>
</feature>
<evidence type="ECO:0000313" key="5">
    <source>
        <dbReference type="Proteomes" id="UP001529275"/>
    </source>
</evidence>
<dbReference type="PANTHER" id="PTHR10584:SF166">
    <property type="entry name" value="RIBOKINASE"/>
    <property type="match status" value="1"/>
</dbReference>
<proteinExistence type="predicted"/>
<dbReference type="GO" id="GO:0016301">
    <property type="term" value="F:kinase activity"/>
    <property type="evidence" value="ECO:0007669"/>
    <property type="project" value="UniProtKB-KW"/>
</dbReference>
<reference evidence="4 5" key="2">
    <citation type="submission" date="2023-06" db="EMBL/GenBank/DDBJ databases">
        <authorList>
            <person name="Zeman M."/>
            <person name="Kubasova T."/>
            <person name="Jahodarova E."/>
            <person name="Nykrynova M."/>
            <person name="Rychlik I."/>
        </authorList>
    </citation>
    <scope>NUCLEOTIDE SEQUENCE [LARGE SCALE GENOMIC DNA]</scope>
    <source>
        <strain evidence="4 5">ET341</strain>
    </source>
</reference>
<reference evidence="5" key="1">
    <citation type="submission" date="2023-06" db="EMBL/GenBank/DDBJ databases">
        <title>Identification and characterization of horizontal gene transfer across gut microbiota members of farm animals based on homology search.</title>
        <authorList>
            <person name="Zeman M."/>
            <person name="Kubasova T."/>
            <person name="Jahodarova E."/>
            <person name="Nykrynova M."/>
            <person name="Rychlik I."/>
        </authorList>
    </citation>
    <scope>NUCLEOTIDE SEQUENCE [LARGE SCALE GENOMIC DNA]</scope>
    <source>
        <strain evidence="5">ET341</strain>
    </source>
</reference>
<dbReference type="RefSeq" id="WP_289528019.1">
    <property type="nucleotide sequence ID" value="NZ_JAUDCK010000035.1"/>
</dbReference>
<name>A0ABT7UJW3_9FIRM</name>
<evidence type="ECO:0000313" key="4">
    <source>
        <dbReference type="EMBL" id="MDM8196444.1"/>
    </source>
</evidence>
<dbReference type="SUPFAM" id="SSF53613">
    <property type="entry name" value="Ribokinase-like"/>
    <property type="match status" value="1"/>
</dbReference>
<dbReference type="Gene3D" id="3.40.1190.20">
    <property type="match status" value="1"/>
</dbReference>
<dbReference type="Pfam" id="PF00294">
    <property type="entry name" value="PfkB"/>
    <property type="match status" value="1"/>
</dbReference>
<accession>A0ABT7UJW3</accession>
<dbReference type="EMBL" id="JAUDCK010000035">
    <property type="protein sequence ID" value="MDM8196444.1"/>
    <property type="molecule type" value="Genomic_DNA"/>
</dbReference>
<keyword evidence="1" id="KW-0808">Transferase</keyword>
<dbReference type="InterPro" id="IPR011611">
    <property type="entry name" value="PfkB_dom"/>
</dbReference>
<dbReference type="PANTHER" id="PTHR10584">
    <property type="entry name" value="SUGAR KINASE"/>
    <property type="match status" value="1"/>
</dbReference>
<protein>
    <submittedName>
        <fullName evidence="4">PfkB family carbohydrate kinase</fullName>
    </submittedName>
</protein>
<keyword evidence="5" id="KW-1185">Reference proteome</keyword>
<dbReference type="Proteomes" id="UP001529275">
    <property type="component" value="Unassembled WGS sequence"/>
</dbReference>
<evidence type="ECO:0000259" key="3">
    <source>
        <dbReference type="Pfam" id="PF00294"/>
    </source>
</evidence>
<organism evidence="4 5">
    <name type="scientific">Massilimicrobiota timonensis</name>
    <dbReference type="NCBI Taxonomy" id="1776392"/>
    <lineage>
        <taxon>Bacteria</taxon>
        <taxon>Bacillati</taxon>
        <taxon>Bacillota</taxon>
        <taxon>Erysipelotrichia</taxon>
        <taxon>Erysipelotrichales</taxon>
        <taxon>Erysipelotrichaceae</taxon>
        <taxon>Massilimicrobiota</taxon>
    </lineage>
</organism>
<sequence>MKSALIIGSSVCDVHIYVKQLPQLCGDENIISQNMAMGGCAWNVASIFRQTKLPYTLFSPIGKGIYGEFVKTHFQKNQIPIFIETNQKNGCCYCIIDQQGERTFLCEHGAEYFYQKEWFQQLDMKQYQCVYLCGLEIEEDTHEVIYHFLKNHDHLSIYFAPGPRLMDIPKQAFQNILSLHPIIHLNKQEILTYTQQTTLEQACQYLYQQTHQPVIVTLGKDGCYFYNQQENFHIPAIPVSVYNTNGAGDSHIGSVMAYRMLGYSWFHALQKANEIAAMKISKKHL</sequence>
<comment type="caution">
    <text evidence="4">The sequence shown here is derived from an EMBL/GenBank/DDBJ whole genome shotgun (WGS) entry which is preliminary data.</text>
</comment>
<keyword evidence="2 4" id="KW-0418">Kinase</keyword>
<gene>
    <name evidence="4" type="ORF">QUV98_08975</name>
</gene>
<evidence type="ECO:0000256" key="2">
    <source>
        <dbReference type="ARBA" id="ARBA00022777"/>
    </source>
</evidence>
<evidence type="ECO:0000256" key="1">
    <source>
        <dbReference type="ARBA" id="ARBA00022679"/>
    </source>
</evidence>
<dbReference type="InterPro" id="IPR029056">
    <property type="entry name" value="Ribokinase-like"/>
</dbReference>